<proteinExistence type="predicted"/>
<name>A0AAN7AVI2_9PEZI</name>
<reference evidence="1" key="1">
    <citation type="journal article" date="2023" name="Mol. Phylogenet. Evol.">
        <title>Genome-scale phylogeny and comparative genomics of the fungal order Sordariales.</title>
        <authorList>
            <person name="Hensen N."/>
            <person name="Bonometti L."/>
            <person name="Westerberg I."/>
            <person name="Brannstrom I.O."/>
            <person name="Guillou S."/>
            <person name="Cros-Aarteil S."/>
            <person name="Calhoun S."/>
            <person name="Haridas S."/>
            <person name="Kuo A."/>
            <person name="Mondo S."/>
            <person name="Pangilinan J."/>
            <person name="Riley R."/>
            <person name="LaButti K."/>
            <person name="Andreopoulos B."/>
            <person name="Lipzen A."/>
            <person name="Chen C."/>
            <person name="Yan M."/>
            <person name="Daum C."/>
            <person name="Ng V."/>
            <person name="Clum A."/>
            <person name="Steindorff A."/>
            <person name="Ohm R.A."/>
            <person name="Martin F."/>
            <person name="Silar P."/>
            <person name="Natvig D.O."/>
            <person name="Lalanne C."/>
            <person name="Gautier V."/>
            <person name="Ament-Velasquez S.L."/>
            <person name="Kruys A."/>
            <person name="Hutchinson M.I."/>
            <person name="Powell A.J."/>
            <person name="Barry K."/>
            <person name="Miller A.N."/>
            <person name="Grigoriev I.V."/>
            <person name="Debuchy R."/>
            <person name="Gladieux P."/>
            <person name="Hiltunen Thoren M."/>
            <person name="Johannesson H."/>
        </authorList>
    </citation>
    <scope>NUCLEOTIDE SEQUENCE</scope>
    <source>
        <strain evidence="1">CBS 315.58</strain>
    </source>
</reference>
<sequence length="101" mass="11792">MANPTLDISQWYNENDLDYRTPELTYNSRSASPAPQYQSQRRRAGLPLLQLSNWNPNLLYNKSPPIYIYYSIEWKMLLKKGRLLKLTNDTEQNLVLAPGAF</sequence>
<protein>
    <submittedName>
        <fullName evidence="1">Uncharacterized protein</fullName>
    </submittedName>
</protein>
<dbReference type="EMBL" id="MU863938">
    <property type="protein sequence ID" value="KAK4199015.1"/>
    <property type="molecule type" value="Genomic_DNA"/>
</dbReference>
<evidence type="ECO:0000313" key="1">
    <source>
        <dbReference type="EMBL" id="KAK4199015.1"/>
    </source>
</evidence>
<comment type="caution">
    <text evidence="1">The sequence shown here is derived from an EMBL/GenBank/DDBJ whole genome shotgun (WGS) entry which is preliminary data.</text>
</comment>
<keyword evidence="2" id="KW-1185">Reference proteome</keyword>
<evidence type="ECO:0000313" key="2">
    <source>
        <dbReference type="Proteomes" id="UP001303160"/>
    </source>
</evidence>
<organism evidence="1 2">
    <name type="scientific">Triangularia verruculosa</name>
    <dbReference type="NCBI Taxonomy" id="2587418"/>
    <lineage>
        <taxon>Eukaryota</taxon>
        <taxon>Fungi</taxon>
        <taxon>Dikarya</taxon>
        <taxon>Ascomycota</taxon>
        <taxon>Pezizomycotina</taxon>
        <taxon>Sordariomycetes</taxon>
        <taxon>Sordariomycetidae</taxon>
        <taxon>Sordariales</taxon>
        <taxon>Podosporaceae</taxon>
        <taxon>Triangularia</taxon>
    </lineage>
</organism>
<reference evidence="1" key="2">
    <citation type="submission" date="2023-05" db="EMBL/GenBank/DDBJ databases">
        <authorList>
            <consortium name="Lawrence Berkeley National Laboratory"/>
            <person name="Steindorff A."/>
            <person name="Hensen N."/>
            <person name="Bonometti L."/>
            <person name="Westerberg I."/>
            <person name="Brannstrom I.O."/>
            <person name="Guillou S."/>
            <person name="Cros-Aarteil S."/>
            <person name="Calhoun S."/>
            <person name="Haridas S."/>
            <person name="Kuo A."/>
            <person name="Mondo S."/>
            <person name="Pangilinan J."/>
            <person name="Riley R."/>
            <person name="Labutti K."/>
            <person name="Andreopoulos B."/>
            <person name="Lipzen A."/>
            <person name="Chen C."/>
            <person name="Yanf M."/>
            <person name="Daum C."/>
            <person name="Ng V."/>
            <person name="Clum A."/>
            <person name="Ohm R."/>
            <person name="Martin F."/>
            <person name="Silar P."/>
            <person name="Natvig D."/>
            <person name="Lalanne C."/>
            <person name="Gautier V."/>
            <person name="Ament-Velasquez S.L."/>
            <person name="Kruys A."/>
            <person name="Hutchinson M.I."/>
            <person name="Powell A.J."/>
            <person name="Barry K."/>
            <person name="Miller A.N."/>
            <person name="Grigoriev I.V."/>
            <person name="Debuchy R."/>
            <person name="Gladieux P."/>
            <person name="Thoren M.H."/>
            <person name="Johannesson H."/>
        </authorList>
    </citation>
    <scope>NUCLEOTIDE SEQUENCE</scope>
    <source>
        <strain evidence="1">CBS 315.58</strain>
    </source>
</reference>
<gene>
    <name evidence="1" type="ORF">QBC40DRAFT_282914</name>
</gene>
<accession>A0AAN7AVI2</accession>
<dbReference type="AlphaFoldDB" id="A0AAN7AVI2"/>
<dbReference type="Proteomes" id="UP001303160">
    <property type="component" value="Unassembled WGS sequence"/>
</dbReference>